<keyword evidence="4" id="KW-0315">Glutamine amidotransferase</keyword>
<dbReference type="InterPro" id="IPR033738">
    <property type="entry name" value="AsnB_N"/>
</dbReference>
<evidence type="ECO:0000256" key="4">
    <source>
        <dbReference type="ARBA" id="ARBA00022962"/>
    </source>
</evidence>
<gene>
    <name evidence="6" type="ORF">MSIBF_A860004</name>
</gene>
<dbReference type="InterPro" id="IPR051786">
    <property type="entry name" value="ASN_synthetase/amidase"/>
</dbReference>
<dbReference type="AlphaFoldDB" id="A0A098EER1"/>
<dbReference type="PROSITE" id="PS51278">
    <property type="entry name" value="GATASE_TYPE_2"/>
    <property type="match status" value="1"/>
</dbReference>
<keyword evidence="3" id="KW-0067">ATP-binding</keyword>
<reference evidence="6" key="1">
    <citation type="submission" date="2014-09" db="EMBL/GenBank/DDBJ databases">
        <authorList>
            <person name="Probst J Alexander"/>
        </authorList>
    </citation>
    <scope>NUCLEOTIDE SEQUENCE</scope>
</reference>
<dbReference type="CDD" id="cd01991">
    <property type="entry name" value="Asn_synthase_B_C"/>
    <property type="match status" value="1"/>
</dbReference>
<dbReference type="InterPro" id="IPR017932">
    <property type="entry name" value="GATase_2_dom"/>
</dbReference>
<dbReference type="NCBIfam" id="TIGR01536">
    <property type="entry name" value="asn_synth_AEB"/>
    <property type="match status" value="1"/>
</dbReference>
<keyword evidence="2" id="KW-0547">Nucleotide-binding</keyword>
<sequence length="607" mass="72230">MCGICGFNWNDEKLCKTIADTLKHRGPDDEGFYFDENVSLGHRRLSIIDLASGHQPIYNEDKSIWIVYNGEIYNHKEIRRELEGKHKFYTNSDTEVIVHAYEEYGFDCVKKFNGMWAFCIYDKTKNLLFLSRDRFGVKPLYYFFDDKNFIFASEIKGLLDYVKPEQNDEIIYDFLVNNRLEHKEDTFFNGIKRLMPSHNLIFDLKNKKIKKEKHWDITNINRKIESMSKEDEEYAKNFYRLIEDSVKLRLMSEVPVGTCLSGGLDSSAIVCLVNNILIEGNEKIKENVGERQKTFSAVYEDKRIDEREFIEEVVKETSVEKNYVFPSGEKLFEELEKFIYHQDEPFGSTSIYAQWNVMRLASKKVKVLLDGQGSDELLGGYIAYFQVYFNQLLKEREFLTLFKEIIKSSDILISYLWLLKKSKTRNTMKELLNIKFLEEFKNNEKFKVIDNLSMRSYEDLMNGGIQSLLRYEDRNSMAFSIESRVPFLDYRITEYVFTLPLNQRIKNGWTKYILRNSMKNILPEKIRKRRSKIGFATPEEIWFKENKEKILEIFNSESFKKRKYFNQNVIINKFNEFCDGKNYDSNVFWKIINLEIWMRVFIDKNGK</sequence>
<proteinExistence type="inferred from homology"/>
<dbReference type="GO" id="GO:0004066">
    <property type="term" value="F:asparagine synthase (glutamine-hydrolyzing) activity"/>
    <property type="evidence" value="ECO:0007669"/>
    <property type="project" value="UniProtKB-EC"/>
</dbReference>
<dbReference type="InterPro" id="IPR001962">
    <property type="entry name" value="Asn_synthase"/>
</dbReference>
<accession>A0A098EER1</accession>
<feature type="domain" description="Glutamine amidotransferase type-2" evidence="5">
    <location>
        <begin position="2"/>
        <end position="205"/>
    </location>
</feature>
<dbReference type="InterPro" id="IPR006426">
    <property type="entry name" value="Asn_synth_AEB"/>
</dbReference>
<dbReference type="PIRSF" id="PIRSF001589">
    <property type="entry name" value="Asn_synthetase_glu-h"/>
    <property type="match status" value="1"/>
</dbReference>
<evidence type="ECO:0000259" key="5">
    <source>
        <dbReference type="PROSITE" id="PS51278"/>
    </source>
</evidence>
<evidence type="ECO:0000256" key="2">
    <source>
        <dbReference type="ARBA" id="ARBA00022741"/>
    </source>
</evidence>
<evidence type="ECO:0000313" key="6">
    <source>
        <dbReference type="EMBL" id="CEG13999.1"/>
    </source>
</evidence>
<dbReference type="Gene3D" id="3.60.20.10">
    <property type="entry name" value="Glutamine Phosphoribosylpyrophosphate, subunit 1, domain 1"/>
    <property type="match status" value="1"/>
</dbReference>
<dbReference type="GO" id="GO:0006529">
    <property type="term" value="P:asparagine biosynthetic process"/>
    <property type="evidence" value="ECO:0007669"/>
    <property type="project" value="InterPro"/>
</dbReference>
<keyword evidence="6" id="KW-0436">Ligase</keyword>
<evidence type="ECO:0000256" key="3">
    <source>
        <dbReference type="ARBA" id="ARBA00022840"/>
    </source>
</evidence>
<comment type="similarity">
    <text evidence="1">Belongs to the asparagine synthetase family.</text>
</comment>
<dbReference type="SUPFAM" id="SSF56235">
    <property type="entry name" value="N-terminal nucleophile aminohydrolases (Ntn hydrolases)"/>
    <property type="match status" value="1"/>
</dbReference>
<dbReference type="EMBL" id="CCXY01000453">
    <property type="protein sequence ID" value="CEG13999.1"/>
    <property type="molecule type" value="Genomic_DNA"/>
</dbReference>
<dbReference type="PANTHER" id="PTHR43284:SF1">
    <property type="entry name" value="ASPARAGINE SYNTHETASE"/>
    <property type="match status" value="1"/>
</dbReference>
<dbReference type="GO" id="GO:0005829">
    <property type="term" value="C:cytosol"/>
    <property type="evidence" value="ECO:0007669"/>
    <property type="project" value="TreeGrafter"/>
</dbReference>
<dbReference type="EC" id="6.3.5.4" evidence="6"/>
<dbReference type="Pfam" id="PF00733">
    <property type="entry name" value="Asn_synthase"/>
    <property type="match status" value="1"/>
</dbReference>
<dbReference type="GO" id="GO:0005524">
    <property type="term" value="F:ATP binding"/>
    <property type="evidence" value="ECO:0007669"/>
    <property type="project" value="UniProtKB-KW"/>
</dbReference>
<dbReference type="InterPro" id="IPR029055">
    <property type="entry name" value="Ntn_hydrolases_N"/>
</dbReference>
<dbReference type="InterPro" id="IPR014729">
    <property type="entry name" value="Rossmann-like_a/b/a_fold"/>
</dbReference>
<organism evidence="6">
    <name type="scientific">groundwater metagenome</name>
    <dbReference type="NCBI Taxonomy" id="717931"/>
    <lineage>
        <taxon>unclassified sequences</taxon>
        <taxon>metagenomes</taxon>
        <taxon>ecological metagenomes</taxon>
    </lineage>
</organism>
<dbReference type="PANTHER" id="PTHR43284">
    <property type="entry name" value="ASPARAGINE SYNTHETASE (GLUTAMINE-HYDROLYZING)"/>
    <property type="match status" value="1"/>
</dbReference>
<dbReference type="CDD" id="cd00712">
    <property type="entry name" value="AsnB"/>
    <property type="match status" value="1"/>
</dbReference>
<protein>
    <submittedName>
        <fullName evidence="6">Asparagine synthetase</fullName>
        <ecNumber evidence="6">6.3.5.4</ecNumber>
    </submittedName>
</protein>
<dbReference type="Pfam" id="PF13537">
    <property type="entry name" value="GATase_7"/>
    <property type="match status" value="1"/>
</dbReference>
<dbReference type="Gene3D" id="3.40.50.620">
    <property type="entry name" value="HUPs"/>
    <property type="match status" value="1"/>
</dbReference>
<dbReference type="SUPFAM" id="SSF52402">
    <property type="entry name" value="Adenine nucleotide alpha hydrolases-like"/>
    <property type="match status" value="1"/>
</dbReference>
<name>A0A098EER1_9ZZZZ</name>
<evidence type="ECO:0000256" key="1">
    <source>
        <dbReference type="ARBA" id="ARBA00005752"/>
    </source>
</evidence>